<dbReference type="InterPro" id="IPR002717">
    <property type="entry name" value="HAT_MYST-type"/>
</dbReference>
<reference evidence="13 14" key="1">
    <citation type="submission" date="2024-01" db="EMBL/GenBank/DDBJ databases">
        <authorList>
            <person name="Allen C."/>
            <person name="Tagirdzhanova G."/>
        </authorList>
    </citation>
    <scope>NUCLEOTIDE SEQUENCE [LARGE SCALE GENOMIC DNA]</scope>
    <source>
        <strain evidence="13 14">CBS 573.63</strain>
    </source>
</reference>
<evidence type="ECO:0000256" key="1">
    <source>
        <dbReference type="ARBA" id="ARBA00004123"/>
    </source>
</evidence>
<dbReference type="Gene3D" id="3.40.630.30">
    <property type="match status" value="1"/>
</dbReference>
<evidence type="ECO:0000256" key="8">
    <source>
        <dbReference type="ARBA" id="ARBA00023242"/>
    </source>
</evidence>
<evidence type="ECO:0000256" key="9">
    <source>
        <dbReference type="ARBA" id="ARBA00023315"/>
    </source>
</evidence>
<organism evidence="13 14">
    <name type="scientific">Sporothrix epigloea</name>
    <dbReference type="NCBI Taxonomy" id="1892477"/>
    <lineage>
        <taxon>Eukaryota</taxon>
        <taxon>Fungi</taxon>
        <taxon>Dikarya</taxon>
        <taxon>Ascomycota</taxon>
        <taxon>Pezizomycotina</taxon>
        <taxon>Sordariomycetes</taxon>
        <taxon>Sordariomycetidae</taxon>
        <taxon>Ophiostomatales</taxon>
        <taxon>Ophiostomataceae</taxon>
        <taxon>Sporothrix</taxon>
    </lineage>
</organism>
<evidence type="ECO:0000256" key="3">
    <source>
        <dbReference type="ARBA" id="ARBA00022723"/>
    </source>
</evidence>
<evidence type="ECO:0000256" key="6">
    <source>
        <dbReference type="ARBA" id="ARBA00023015"/>
    </source>
</evidence>
<keyword evidence="5" id="KW-0862">Zinc</keyword>
<dbReference type="InterPro" id="IPR016181">
    <property type="entry name" value="Acyl_CoA_acyltransferase"/>
</dbReference>
<evidence type="ECO:0000256" key="5">
    <source>
        <dbReference type="ARBA" id="ARBA00022833"/>
    </source>
</evidence>
<keyword evidence="4" id="KW-0863">Zinc-finger</keyword>
<evidence type="ECO:0000259" key="12">
    <source>
        <dbReference type="PROSITE" id="PS51726"/>
    </source>
</evidence>
<name>A0ABP0DTT4_9PEZI</name>
<comment type="function">
    <text evidence="10">Catalytic component of the NuA4 histone acetyltransferase (HAT) complex which is involved in epigenetic transcriptional activation of selected genes principally by acetylation of nucleosomal histones H4, H3, H2B, H2A and H2A variant H2A.Z. Acetylates histone H4 to form H4K5ac, H4K8ac, H4K12ac and H4K16ac, histone H3 to form H3K14ac, and histone H2A to form H2AK4ac and H2AK7ac. The NuA4 complex is involved in the DNA damage response and is required for chromosome segregation. The NuA4 complex plays a direct role in repair of DNA double-strand breaks (DSBs) through homologous recombination. Recruitment to promoters depends on H3K4me. Also acetylates non-histone proteins. In addition to protein acetyltransferase, can use different acyl-CoA substrates, such as 2-hydroxyisobutanoyl-CoA (2-hydroxyisobutyryl-CoA) or (2E)-butenoyl-CoA (crotonyl-CoA), and is able to mediate protein 2-hydroxyisobutyrylation and crotonylation, respectively.</text>
</comment>
<comment type="subcellular location">
    <subcellularLocation>
        <location evidence="1">Nucleus</location>
    </subcellularLocation>
</comment>
<evidence type="ECO:0000256" key="10">
    <source>
        <dbReference type="ARBA" id="ARBA00045805"/>
    </source>
</evidence>
<keyword evidence="9 13" id="KW-0012">Acyltransferase</keyword>
<evidence type="ECO:0000313" key="13">
    <source>
        <dbReference type="EMBL" id="CAK7271703.1"/>
    </source>
</evidence>
<protein>
    <submittedName>
        <fullName evidence="13">SAS complex subunit</fullName>
        <ecNumber evidence="13">2.3.1.48</ecNumber>
    </submittedName>
</protein>
<evidence type="ECO:0000256" key="4">
    <source>
        <dbReference type="ARBA" id="ARBA00022771"/>
    </source>
</evidence>
<keyword evidence="14" id="KW-1185">Reference proteome</keyword>
<feature type="compositionally biased region" description="Polar residues" evidence="11">
    <location>
        <begin position="317"/>
        <end position="333"/>
    </location>
</feature>
<evidence type="ECO:0000313" key="14">
    <source>
        <dbReference type="Proteomes" id="UP001642501"/>
    </source>
</evidence>
<keyword evidence="7" id="KW-0804">Transcription</keyword>
<dbReference type="InterPro" id="IPR050603">
    <property type="entry name" value="MYST_HAT"/>
</dbReference>
<gene>
    <name evidence="13" type="primary">SAS2</name>
    <name evidence="13" type="ORF">SEPCBS57363_004759</name>
</gene>
<accession>A0ABP0DTT4</accession>
<dbReference type="Pfam" id="PF01853">
    <property type="entry name" value="MOZ_SAS"/>
    <property type="match status" value="2"/>
</dbReference>
<sequence length="971" mass="104445">MAPAKRKLAEDEDEAAGAEVKRDLVHQNSGQNTVLPAALKDVPSRRVLRGNIGLDATTDGTTNSMTSQGIERTQPALGTSRTMPRNISEEEGDTREQDTTEAEEEERDGGAECSPRMKRRLARSAPEQKAAELDPAESRQQSPHRQRRSGRSQRVPSSASGRTTAALLLEKVPRRTRQTDKDTDNANSDSDEAVQDETKAGGEDKEEEEDGEDDTKASPPIIPRRTRRPCAAQPVVTAAMPQSIPPDRQYVQMGIKSIPPSSTADKPSPPQSRIVVSSNLGRPKKAPQSKPLVALAPRSRKLASDRPLCPALPRQNAPAQVQSPNQLAEQTQSQNITAMHQLRKEAVPISRHQLHRQLKQPRLQKARLSRQSTIAAAASNESIAPRVTSAPTLAASLITTPTAPPSSPSQPDRNIEKVVLGEICFKAWYPSYYGKEVLGDTAGNTHPGRGNAQQAKGTSKENHHSTTGRQSQQHASGHSHGGKDKDVQPILDRLYVCPICFKYSKEIVPWHGHVQVCESNFQIPGEKIYVHPRGIRNVRVPLSPVTSSAVPTTGSKRRRVSTEADVHHVEQTVKDEGEWSIWEVDGEKDVLFCQNLSLFAKLFLDNKSVFFDVTGFYYFLLVYTPPASLPASLREATAATSLNVSSANASGQASILGAAPRPRVVGFFSKEKMSWDNNNLACILVFPPWQRKGLGALLMGISYEISRREGVLGGPEKPISDLGKKGYKRFWGAEIARWLLSIDIATATSSLSLPASPSTVPQTTAIPPPIIPPPPPSLTARSAVAGADAQQKALIIDIDDCSRATWIAREDCLYVLRDIGIVEDAGMGLPKESCNNVLTQQAPSPSSPGSVVSGAVTANTASMATTDAGSGPFALSPTSSRGAVGVLAADGAASATGSASMPAGAATGAVSTMAAAATDVPKEIQRVRISKAAVRQWVKDNRINLERSCDPAGFTKLYTNKDENHQAVEEV</sequence>
<proteinExistence type="predicted"/>
<keyword evidence="8" id="KW-0539">Nucleus</keyword>
<feature type="region of interest" description="Disordered" evidence="11">
    <location>
        <begin position="443"/>
        <end position="485"/>
    </location>
</feature>
<keyword evidence="3" id="KW-0479">Metal-binding</keyword>
<evidence type="ECO:0000256" key="7">
    <source>
        <dbReference type="ARBA" id="ARBA00023163"/>
    </source>
</evidence>
<comment type="caution">
    <text evidence="13">The sequence shown here is derived from an EMBL/GenBank/DDBJ whole genome shotgun (WGS) entry which is preliminary data.</text>
</comment>
<feature type="domain" description="MYST-type HAT" evidence="12">
    <location>
        <begin position="410"/>
        <end position="843"/>
    </location>
</feature>
<feature type="compositionally biased region" description="Basic and acidic residues" evidence="11">
    <location>
        <begin position="171"/>
        <end position="184"/>
    </location>
</feature>
<dbReference type="PANTHER" id="PTHR10615">
    <property type="entry name" value="HISTONE ACETYLTRANSFERASE"/>
    <property type="match status" value="1"/>
</dbReference>
<feature type="compositionally biased region" description="Basic residues" evidence="11">
    <location>
        <begin position="142"/>
        <end position="151"/>
    </location>
</feature>
<feature type="compositionally biased region" description="Acidic residues" evidence="11">
    <location>
        <begin position="89"/>
        <end position="107"/>
    </location>
</feature>
<feature type="compositionally biased region" description="Acidic residues" evidence="11">
    <location>
        <begin position="204"/>
        <end position="213"/>
    </location>
</feature>
<dbReference type="PROSITE" id="PS51726">
    <property type="entry name" value="MYST_HAT"/>
    <property type="match status" value="1"/>
</dbReference>
<keyword evidence="2 13" id="KW-0808">Transferase</keyword>
<dbReference type="EMBL" id="CAWUOM010000093">
    <property type="protein sequence ID" value="CAK7271703.1"/>
    <property type="molecule type" value="Genomic_DNA"/>
</dbReference>
<dbReference type="Proteomes" id="UP001642501">
    <property type="component" value="Unassembled WGS sequence"/>
</dbReference>
<keyword evidence="6" id="KW-0805">Transcription regulation</keyword>
<dbReference type="Gene3D" id="3.30.60.60">
    <property type="entry name" value="N-acetyl transferase-like"/>
    <property type="match status" value="1"/>
</dbReference>
<dbReference type="SUPFAM" id="SSF55729">
    <property type="entry name" value="Acyl-CoA N-acyltransferases (Nat)"/>
    <property type="match status" value="1"/>
</dbReference>
<evidence type="ECO:0000256" key="2">
    <source>
        <dbReference type="ARBA" id="ARBA00022679"/>
    </source>
</evidence>
<feature type="region of interest" description="Disordered" evidence="11">
    <location>
        <begin position="50"/>
        <end position="333"/>
    </location>
</feature>
<dbReference type="EC" id="2.3.1.48" evidence="13"/>
<dbReference type="GO" id="GO:0061733">
    <property type="term" value="F:protein-lysine-acetyltransferase activity"/>
    <property type="evidence" value="ECO:0007669"/>
    <property type="project" value="UniProtKB-EC"/>
</dbReference>
<feature type="region of interest" description="Disordered" evidence="11">
    <location>
        <begin position="1"/>
        <end position="38"/>
    </location>
</feature>
<evidence type="ECO:0000256" key="11">
    <source>
        <dbReference type="SAM" id="MobiDB-lite"/>
    </source>
</evidence>
<feature type="compositionally biased region" description="Polar residues" evidence="11">
    <location>
        <begin position="58"/>
        <end position="85"/>
    </location>
</feature>
<dbReference type="PANTHER" id="PTHR10615:SF219">
    <property type="entry name" value="HISTONE ACETYLTRANSFERASE KAT5"/>
    <property type="match status" value="1"/>
</dbReference>
<feature type="compositionally biased region" description="Polar residues" evidence="11">
    <location>
        <begin position="465"/>
        <end position="476"/>
    </location>
</feature>